<feature type="region of interest" description="Disordered" evidence="1">
    <location>
        <begin position="55"/>
        <end position="76"/>
    </location>
</feature>
<evidence type="ECO:0000313" key="3">
    <source>
        <dbReference type="Proteomes" id="UP000002282"/>
    </source>
</evidence>
<reference evidence="2 3" key="1">
    <citation type="journal article" date="2007" name="Nature">
        <title>Evolution of genes and genomes on the Drosophila phylogeny.</title>
        <authorList>
            <consortium name="Drosophila 12 Genomes Consortium"/>
            <person name="Clark A.G."/>
            <person name="Eisen M.B."/>
            <person name="Smith D.R."/>
            <person name="Bergman C.M."/>
            <person name="Oliver B."/>
            <person name="Markow T.A."/>
            <person name="Kaufman T.C."/>
            <person name="Kellis M."/>
            <person name="Gelbart W."/>
            <person name="Iyer V.N."/>
            <person name="Pollard D.A."/>
            <person name="Sackton T.B."/>
            <person name="Larracuente A.M."/>
            <person name="Singh N.D."/>
            <person name="Abad J.P."/>
            <person name="Abt D.N."/>
            <person name="Adryan B."/>
            <person name="Aguade M."/>
            <person name="Akashi H."/>
            <person name="Anderson W.W."/>
            <person name="Aquadro C.F."/>
            <person name="Ardell D.H."/>
            <person name="Arguello R."/>
            <person name="Artieri C.G."/>
            <person name="Barbash D.A."/>
            <person name="Barker D."/>
            <person name="Barsanti P."/>
            <person name="Batterham P."/>
            <person name="Batzoglou S."/>
            <person name="Begun D."/>
            <person name="Bhutkar A."/>
            <person name="Blanco E."/>
            <person name="Bosak S.A."/>
            <person name="Bradley R.K."/>
            <person name="Brand A.D."/>
            <person name="Brent M.R."/>
            <person name="Brooks A.N."/>
            <person name="Brown R.H."/>
            <person name="Butlin R.K."/>
            <person name="Caggese C."/>
            <person name="Calvi B.R."/>
            <person name="Bernardo de Carvalho A."/>
            <person name="Caspi A."/>
            <person name="Castrezana S."/>
            <person name="Celniker S.E."/>
            <person name="Chang J.L."/>
            <person name="Chapple C."/>
            <person name="Chatterji S."/>
            <person name="Chinwalla A."/>
            <person name="Civetta A."/>
            <person name="Clifton S.W."/>
            <person name="Comeron J.M."/>
            <person name="Costello J.C."/>
            <person name="Coyne J.A."/>
            <person name="Daub J."/>
            <person name="David R.G."/>
            <person name="Delcher A.L."/>
            <person name="Delehaunty K."/>
            <person name="Do C.B."/>
            <person name="Ebling H."/>
            <person name="Edwards K."/>
            <person name="Eickbush T."/>
            <person name="Evans J.D."/>
            <person name="Filipski A."/>
            <person name="Findeiss S."/>
            <person name="Freyhult E."/>
            <person name="Fulton L."/>
            <person name="Fulton R."/>
            <person name="Garcia A.C."/>
            <person name="Gardiner A."/>
            <person name="Garfield D.A."/>
            <person name="Garvin B.E."/>
            <person name="Gibson G."/>
            <person name="Gilbert D."/>
            <person name="Gnerre S."/>
            <person name="Godfrey J."/>
            <person name="Good R."/>
            <person name="Gotea V."/>
            <person name="Gravely B."/>
            <person name="Greenberg A.J."/>
            <person name="Griffiths-Jones S."/>
            <person name="Gross S."/>
            <person name="Guigo R."/>
            <person name="Gustafson E.A."/>
            <person name="Haerty W."/>
            <person name="Hahn M.W."/>
            <person name="Halligan D.L."/>
            <person name="Halpern A.L."/>
            <person name="Halter G.M."/>
            <person name="Han M.V."/>
            <person name="Heger A."/>
            <person name="Hillier L."/>
            <person name="Hinrichs A.S."/>
            <person name="Holmes I."/>
            <person name="Hoskins R.A."/>
            <person name="Hubisz M.J."/>
            <person name="Hultmark D."/>
            <person name="Huntley M.A."/>
            <person name="Jaffe D.B."/>
            <person name="Jagadeeshan S."/>
            <person name="Jeck W.R."/>
            <person name="Johnson J."/>
            <person name="Jones C.D."/>
            <person name="Jordan W.C."/>
            <person name="Karpen G.H."/>
            <person name="Kataoka E."/>
            <person name="Keightley P.D."/>
            <person name="Kheradpour P."/>
            <person name="Kirkness E.F."/>
            <person name="Koerich L.B."/>
            <person name="Kristiansen K."/>
            <person name="Kudrna D."/>
            <person name="Kulathinal R.J."/>
            <person name="Kumar S."/>
            <person name="Kwok R."/>
            <person name="Lander E."/>
            <person name="Langley C.H."/>
            <person name="Lapoint R."/>
            <person name="Lazzaro B.P."/>
            <person name="Lee S.J."/>
            <person name="Levesque L."/>
            <person name="Li R."/>
            <person name="Lin C.F."/>
            <person name="Lin M.F."/>
            <person name="Lindblad-Toh K."/>
            <person name="Llopart A."/>
            <person name="Long M."/>
            <person name="Low L."/>
            <person name="Lozovsky E."/>
            <person name="Lu J."/>
            <person name="Luo M."/>
            <person name="Machado C.A."/>
            <person name="Makalowski W."/>
            <person name="Marzo M."/>
            <person name="Matsuda M."/>
            <person name="Matzkin L."/>
            <person name="McAllister B."/>
            <person name="McBride C.S."/>
            <person name="McKernan B."/>
            <person name="McKernan K."/>
            <person name="Mendez-Lago M."/>
            <person name="Minx P."/>
            <person name="Mollenhauer M.U."/>
            <person name="Montooth K."/>
            <person name="Mount S.M."/>
            <person name="Mu X."/>
            <person name="Myers E."/>
            <person name="Negre B."/>
            <person name="Newfeld S."/>
            <person name="Nielsen R."/>
            <person name="Noor M.A."/>
            <person name="O'Grady P."/>
            <person name="Pachter L."/>
            <person name="Papaceit M."/>
            <person name="Parisi M.J."/>
            <person name="Parisi M."/>
            <person name="Parts L."/>
            <person name="Pedersen J.S."/>
            <person name="Pesole G."/>
            <person name="Phillippy A.M."/>
            <person name="Ponting C.P."/>
            <person name="Pop M."/>
            <person name="Porcelli D."/>
            <person name="Powell J.R."/>
            <person name="Prohaska S."/>
            <person name="Pruitt K."/>
            <person name="Puig M."/>
            <person name="Quesneville H."/>
            <person name="Ram K.R."/>
            <person name="Rand D."/>
            <person name="Rasmussen M.D."/>
            <person name="Reed L.K."/>
            <person name="Reenan R."/>
            <person name="Reily A."/>
            <person name="Remington K.A."/>
            <person name="Rieger T.T."/>
            <person name="Ritchie M.G."/>
            <person name="Robin C."/>
            <person name="Rogers Y.H."/>
            <person name="Rohde C."/>
            <person name="Rozas J."/>
            <person name="Rubenfield M.J."/>
            <person name="Ruiz A."/>
            <person name="Russo S."/>
            <person name="Salzberg S.L."/>
            <person name="Sanchez-Gracia A."/>
            <person name="Saranga D.J."/>
            <person name="Sato H."/>
            <person name="Schaeffer S.W."/>
            <person name="Schatz M.C."/>
            <person name="Schlenke T."/>
            <person name="Schwartz R."/>
            <person name="Segarra C."/>
            <person name="Singh R.S."/>
            <person name="Sirot L."/>
            <person name="Sirota M."/>
            <person name="Sisneros N.B."/>
            <person name="Smith C.D."/>
            <person name="Smith T.F."/>
            <person name="Spieth J."/>
            <person name="Stage D.E."/>
            <person name="Stark A."/>
            <person name="Stephan W."/>
            <person name="Strausberg R.L."/>
            <person name="Strempel S."/>
            <person name="Sturgill D."/>
            <person name="Sutton G."/>
            <person name="Sutton G.G."/>
            <person name="Tao W."/>
            <person name="Teichmann S."/>
            <person name="Tobari Y.N."/>
            <person name="Tomimura Y."/>
            <person name="Tsolas J.M."/>
            <person name="Valente V.L."/>
            <person name="Venter E."/>
            <person name="Venter J.C."/>
            <person name="Vicario S."/>
            <person name="Vieira F.G."/>
            <person name="Vilella A.J."/>
            <person name="Villasante A."/>
            <person name="Walenz B."/>
            <person name="Wang J."/>
            <person name="Wasserman M."/>
            <person name="Watts T."/>
            <person name="Wilson D."/>
            <person name="Wilson R.K."/>
            <person name="Wing R.A."/>
            <person name="Wolfner M.F."/>
            <person name="Wong A."/>
            <person name="Wong G.K."/>
            <person name="Wu C.I."/>
            <person name="Wu G."/>
            <person name="Yamamoto D."/>
            <person name="Yang H.P."/>
            <person name="Yang S.P."/>
            <person name="Yorke J.A."/>
            <person name="Yoshida K."/>
            <person name="Zdobnov E."/>
            <person name="Zhang P."/>
            <person name="Zhang Y."/>
            <person name="Zimin A.V."/>
            <person name="Baldwin J."/>
            <person name="Abdouelleil A."/>
            <person name="Abdulkadir J."/>
            <person name="Abebe A."/>
            <person name="Abera B."/>
            <person name="Abreu J."/>
            <person name="Acer S.C."/>
            <person name="Aftuck L."/>
            <person name="Alexander A."/>
            <person name="An P."/>
            <person name="Anderson E."/>
            <person name="Anderson S."/>
            <person name="Arachi H."/>
            <person name="Azer M."/>
            <person name="Bachantsang P."/>
            <person name="Barry A."/>
            <person name="Bayul T."/>
            <person name="Berlin A."/>
            <person name="Bessette D."/>
            <person name="Bloom T."/>
            <person name="Blye J."/>
            <person name="Boguslavskiy L."/>
            <person name="Bonnet C."/>
            <person name="Boukhgalter B."/>
            <person name="Bourzgui I."/>
            <person name="Brown A."/>
            <person name="Cahill P."/>
            <person name="Channer S."/>
            <person name="Cheshatsang Y."/>
            <person name="Chuda L."/>
            <person name="Citroen M."/>
            <person name="Collymore A."/>
            <person name="Cooke P."/>
            <person name="Costello M."/>
            <person name="D'Aco K."/>
            <person name="Daza R."/>
            <person name="De Haan G."/>
            <person name="DeGray S."/>
            <person name="DeMaso C."/>
            <person name="Dhargay N."/>
            <person name="Dooley K."/>
            <person name="Dooley E."/>
            <person name="Doricent M."/>
            <person name="Dorje P."/>
            <person name="Dorjee K."/>
            <person name="Dupes A."/>
            <person name="Elong R."/>
            <person name="Falk J."/>
            <person name="Farina A."/>
            <person name="Faro S."/>
            <person name="Ferguson D."/>
            <person name="Fisher S."/>
            <person name="Foley C.D."/>
            <person name="Franke A."/>
            <person name="Friedrich D."/>
            <person name="Gadbois L."/>
            <person name="Gearin G."/>
            <person name="Gearin C.R."/>
            <person name="Giannoukos G."/>
            <person name="Goode T."/>
            <person name="Graham J."/>
            <person name="Grandbois E."/>
            <person name="Grewal S."/>
            <person name="Gyaltsen K."/>
            <person name="Hafez N."/>
            <person name="Hagos B."/>
            <person name="Hall J."/>
            <person name="Henson C."/>
            <person name="Hollinger A."/>
            <person name="Honan T."/>
            <person name="Huard M.D."/>
            <person name="Hughes L."/>
            <person name="Hurhula B."/>
            <person name="Husby M.E."/>
            <person name="Kamat A."/>
            <person name="Kanga B."/>
            <person name="Kashin S."/>
            <person name="Khazanovich D."/>
            <person name="Kisner P."/>
            <person name="Lance K."/>
            <person name="Lara M."/>
            <person name="Lee W."/>
            <person name="Lennon N."/>
            <person name="Letendre F."/>
            <person name="LeVine R."/>
            <person name="Lipovsky A."/>
            <person name="Liu X."/>
            <person name="Liu J."/>
            <person name="Liu S."/>
            <person name="Lokyitsang T."/>
            <person name="Lokyitsang Y."/>
            <person name="Lubonja R."/>
            <person name="Lui A."/>
            <person name="MacDonald P."/>
            <person name="Magnisalis V."/>
            <person name="Maru K."/>
            <person name="Matthews C."/>
            <person name="McCusker W."/>
            <person name="McDonough S."/>
            <person name="Mehta T."/>
            <person name="Meldrim J."/>
            <person name="Meneus L."/>
            <person name="Mihai O."/>
            <person name="Mihalev A."/>
            <person name="Mihova T."/>
            <person name="Mittelman R."/>
            <person name="Mlenga V."/>
            <person name="Montmayeur A."/>
            <person name="Mulrain L."/>
            <person name="Navidi A."/>
            <person name="Naylor J."/>
            <person name="Negash T."/>
            <person name="Nguyen T."/>
            <person name="Nguyen N."/>
            <person name="Nicol R."/>
            <person name="Norbu C."/>
            <person name="Norbu N."/>
            <person name="Novod N."/>
            <person name="O'Neill B."/>
            <person name="Osman S."/>
            <person name="Markiewicz E."/>
            <person name="Oyono O.L."/>
            <person name="Patti C."/>
            <person name="Phunkhang P."/>
            <person name="Pierre F."/>
            <person name="Priest M."/>
            <person name="Raghuraman S."/>
            <person name="Rege F."/>
            <person name="Reyes R."/>
            <person name="Rise C."/>
            <person name="Rogov P."/>
            <person name="Ross K."/>
            <person name="Ryan E."/>
            <person name="Settipalli S."/>
            <person name="Shea T."/>
            <person name="Sherpa N."/>
            <person name="Shi L."/>
            <person name="Shih D."/>
            <person name="Sparrow T."/>
            <person name="Spaulding J."/>
            <person name="Stalker J."/>
            <person name="Stange-Thomann N."/>
            <person name="Stavropoulos S."/>
            <person name="Stone C."/>
            <person name="Strader C."/>
            <person name="Tesfaye S."/>
            <person name="Thomson T."/>
            <person name="Thoulutsang Y."/>
            <person name="Thoulutsang D."/>
            <person name="Topham K."/>
            <person name="Topping I."/>
            <person name="Tsamla T."/>
            <person name="Vassiliev H."/>
            <person name="Vo A."/>
            <person name="Wangchuk T."/>
            <person name="Wangdi T."/>
            <person name="Weiand M."/>
            <person name="Wilkinson J."/>
            <person name="Wilson A."/>
            <person name="Yadav S."/>
            <person name="Young G."/>
            <person name="Yu Q."/>
            <person name="Zembek L."/>
            <person name="Zhong D."/>
            <person name="Zimmer A."/>
            <person name="Zwirko Z."/>
            <person name="Jaffe D.B."/>
            <person name="Alvarez P."/>
            <person name="Brockman W."/>
            <person name="Butler J."/>
            <person name="Chin C."/>
            <person name="Gnerre S."/>
            <person name="Grabherr M."/>
            <person name="Kleber M."/>
            <person name="Mauceli E."/>
            <person name="MacCallum I."/>
        </authorList>
    </citation>
    <scope>NUCLEOTIDE SEQUENCE [LARGE SCALE GENOMIC DNA]</scope>
    <source>
        <strain evidence="3">Tai18E2 / Tucson 14021-0261.01</strain>
    </source>
</reference>
<protein>
    <submittedName>
        <fullName evidence="2">Uncharacterized protein</fullName>
    </submittedName>
</protein>
<evidence type="ECO:0000313" key="2">
    <source>
        <dbReference type="EMBL" id="EDW96743.2"/>
    </source>
</evidence>
<name>B4PVH0_DROYA</name>
<reference evidence="2 3" key="2">
    <citation type="journal article" date="2007" name="PLoS Biol.">
        <title>Principles of genome evolution in the Drosophila melanogaster species group.</title>
        <authorList>
            <person name="Ranz J.M."/>
            <person name="Maurin D."/>
            <person name="Chan Y.S."/>
            <person name="von Grotthuss M."/>
            <person name="Hillier L.W."/>
            <person name="Roote J."/>
            <person name="Ashburner M."/>
            <person name="Bergman C.M."/>
        </authorList>
    </citation>
    <scope>NUCLEOTIDE SEQUENCE [LARGE SCALE GENOMIC DNA]</scope>
    <source>
        <strain evidence="3">Tai18E2 / Tucson 14021-0261.01</strain>
    </source>
</reference>
<dbReference type="AlphaFoldDB" id="B4PVH0"/>
<proteinExistence type="predicted"/>
<accession>B4PVH0</accession>
<dbReference type="HOGENOM" id="CLU_2335905_0_0_1"/>
<evidence type="ECO:0000256" key="1">
    <source>
        <dbReference type="SAM" id="MobiDB-lite"/>
    </source>
</evidence>
<organism evidence="2 3">
    <name type="scientific">Drosophila yakuba</name>
    <name type="common">Fruit fly</name>
    <dbReference type="NCBI Taxonomy" id="7245"/>
    <lineage>
        <taxon>Eukaryota</taxon>
        <taxon>Metazoa</taxon>
        <taxon>Ecdysozoa</taxon>
        <taxon>Arthropoda</taxon>
        <taxon>Hexapoda</taxon>
        <taxon>Insecta</taxon>
        <taxon>Pterygota</taxon>
        <taxon>Neoptera</taxon>
        <taxon>Endopterygota</taxon>
        <taxon>Diptera</taxon>
        <taxon>Brachycera</taxon>
        <taxon>Muscomorpha</taxon>
        <taxon>Ephydroidea</taxon>
        <taxon>Drosophilidae</taxon>
        <taxon>Drosophila</taxon>
        <taxon>Sophophora</taxon>
    </lineage>
</organism>
<dbReference type="KEGG" id="dya:Dyak_GE24721"/>
<dbReference type="Proteomes" id="UP000002282">
    <property type="component" value="Chromosome 3R"/>
</dbReference>
<feature type="compositionally biased region" description="Basic and acidic residues" evidence="1">
    <location>
        <begin position="55"/>
        <end position="64"/>
    </location>
</feature>
<dbReference type="EMBL" id="CM000160">
    <property type="protein sequence ID" value="EDW96743.2"/>
    <property type="molecule type" value="Genomic_DNA"/>
</dbReference>
<gene>
    <name evidence="2" type="primary">Dyak\GE24721</name>
    <name evidence="2" type="synonym">dyak_GLEANR_8390</name>
    <name evidence="2" type="synonym">GE24721</name>
    <name evidence="2" type="ORF">Dyak_GE24721</name>
</gene>
<sequence length="101" mass="11729">MPPFSACSMCNRRTRKMVKDPDTLKLIYVCPDCYVNRFPYKYLLRAAQKMVKKQETGRKEEEMRPANSCNPPIPKVTPPLMQTVIIKDRKYVAISETADDE</sequence>
<dbReference type="OrthoDB" id="7870399at2759"/>
<keyword evidence="3" id="KW-1185">Reference proteome</keyword>